<organism evidence="3 5">
    <name type="scientific">Plasmodium malariae</name>
    <dbReference type="NCBI Taxonomy" id="5858"/>
    <lineage>
        <taxon>Eukaryota</taxon>
        <taxon>Sar</taxon>
        <taxon>Alveolata</taxon>
        <taxon>Apicomplexa</taxon>
        <taxon>Aconoidasida</taxon>
        <taxon>Haemosporida</taxon>
        <taxon>Plasmodiidae</taxon>
        <taxon>Plasmodium</taxon>
        <taxon>Plasmodium (Plasmodium)</taxon>
    </lineage>
</organism>
<evidence type="ECO:0000313" key="4">
    <source>
        <dbReference type="EMBL" id="SBT87276.1"/>
    </source>
</evidence>
<name>A0A1A8WL79_PLAMA</name>
<evidence type="ECO:0000256" key="1">
    <source>
        <dbReference type="SAM" id="Phobius"/>
    </source>
</evidence>
<evidence type="ECO:0000313" key="5">
    <source>
        <dbReference type="Proteomes" id="UP000078597"/>
    </source>
</evidence>
<evidence type="ECO:0000256" key="2">
    <source>
        <dbReference type="SAM" id="SignalP"/>
    </source>
</evidence>
<dbReference type="KEGG" id="pmal:PMUG01_05013700"/>
<keyword evidence="2" id="KW-0732">Signal</keyword>
<keyword evidence="6" id="KW-1185">Reference proteome</keyword>
<evidence type="ECO:0000313" key="3">
    <source>
        <dbReference type="EMBL" id="SBS92606.1"/>
    </source>
</evidence>
<dbReference type="EMBL" id="LT594626">
    <property type="protein sequence ID" value="SBT87276.1"/>
    <property type="molecule type" value="Genomic_DNA"/>
</dbReference>
<dbReference type="Proteomes" id="UP000078597">
    <property type="component" value="Unassembled WGS sequence"/>
</dbReference>
<keyword evidence="1" id="KW-1133">Transmembrane helix</keyword>
<keyword evidence="1" id="KW-0812">Transmembrane</keyword>
<dbReference type="AlphaFoldDB" id="A0A1A8WL79"/>
<evidence type="ECO:0000313" key="6">
    <source>
        <dbReference type="Proteomes" id="UP000219813"/>
    </source>
</evidence>
<proteinExistence type="predicted"/>
<protein>
    <recommendedName>
        <fullName evidence="7">Pv-fam-d protein</fullName>
    </recommendedName>
</protein>
<dbReference type="RefSeq" id="XP_028860295.1">
    <property type="nucleotide sequence ID" value="XM_029003339.1"/>
</dbReference>
<sequence>MVQANKFFYFTLLIWLVQYSYEVATSSTSWNKIIKLNNISDVRVSRLLYGETDLYDQQRYQSLKEKAKHIEKEDEYIFGKRLNKLLQSDGIKEQFKKNMYNEELQKTSDSLNFKDNSNNSYDSLTSIDYLEDVHDEIKGEPIRMKWYKSKEKSVSPLTSNHHKIVYPPYKRGKQKILYPEYKKTNKFIGKYDKRITKKMINIFTTIILFSSVTILVILNYRSPQAVLASCALLALSILYLHFKGFKKFSKSSNIYNIHNRFSRPL</sequence>
<gene>
    <name evidence="4" type="primary">PmUG01_05013700</name>
    <name evidence="3" type="ORF">PMALA_036660</name>
    <name evidence="4" type="ORF">PMUG01_05013700</name>
</gene>
<reference evidence="5" key="2">
    <citation type="submission" date="2016-05" db="EMBL/GenBank/DDBJ databases">
        <authorList>
            <person name="Naeem Raeece"/>
        </authorList>
    </citation>
    <scope>NUCLEOTIDE SEQUENCE [LARGE SCALE GENOMIC DNA]</scope>
</reference>
<feature type="signal peptide" evidence="2">
    <location>
        <begin position="1"/>
        <end position="22"/>
    </location>
</feature>
<feature type="chain" id="PRO_5015059695" description="Pv-fam-d protein" evidence="2">
    <location>
        <begin position="23"/>
        <end position="265"/>
    </location>
</feature>
<feature type="transmembrane region" description="Helical" evidence="1">
    <location>
        <begin position="224"/>
        <end position="242"/>
    </location>
</feature>
<dbReference type="Proteomes" id="UP000219813">
    <property type="component" value="Chromosome 5"/>
</dbReference>
<reference evidence="4 6" key="3">
    <citation type="submission" date="2016-06" db="EMBL/GenBank/DDBJ databases">
        <authorList>
            <consortium name="Pathogen Informatics"/>
        </authorList>
    </citation>
    <scope>NUCLEOTIDE SEQUENCE [LARGE SCALE GENOMIC DNA]</scope>
</reference>
<dbReference type="GeneID" id="39867178"/>
<dbReference type="EMBL" id="FLQW01002185">
    <property type="protein sequence ID" value="SBS92606.1"/>
    <property type="molecule type" value="Genomic_DNA"/>
</dbReference>
<evidence type="ECO:0008006" key="7">
    <source>
        <dbReference type="Google" id="ProtNLM"/>
    </source>
</evidence>
<reference evidence="3" key="1">
    <citation type="submission" date="2016-05" db="EMBL/GenBank/DDBJ databases">
        <authorList>
            <person name="Lavstsen T."/>
            <person name="Jespersen J.S."/>
        </authorList>
    </citation>
    <scope>NUCLEOTIDE SEQUENCE [LARGE SCALE GENOMIC DNA]</scope>
</reference>
<keyword evidence="1" id="KW-0472">Membrane</keyword>
<feature type="transmembrane region" description="Helical" evidence="1">
    <location>
        <begin position="199"/>
        <end position="218"/>
    </location>
</feature>
<dbReference type="VEuPathDB" id="PlasmoDB:PmUG01_05013700"/>
<accession>A0A1A8WL79</accession>